<feature type="repeat" description="ANK" evidence="3">
    <location>
        <begin position="155"/>
        <end position="187"/>
    </location>
</feature>
<proteinExistence type="predicted"/>
<protein>
    <recommendedName>
        <fullName evidence="4">Tf2-1-like SH3-like domain-containing protein</fullName>
    </recommendedName>
</protein>
<dbReference type="InterPro" id="IPR056924">
    <property type="entry name" value="SH3_Tf2-1"/>
</dbReference>
<keyword evidence="6" id="KW-1185">Reference proteome</keyword>
<dbReference type="OrthoDB" id="1734859at2759"/>
<dbReference type="GO" id="GO:0009408">
    <property type="term" value="P:response to heat"/>
    <property type="evidence" value="ECO:0007669"/>
    <property type="project" value="EnsemblPlants"/>
</dbReference>
<dbReference type="InterPro" id="IPR036770">
    <property type="entry name" value="Ankyrin_rpt-contain_sf"/>
</dbReference>
<evidence type="ECO:0000313" key="6">
    <source>
        <dbReference type="Proteomes" id="UP000265515"/>
    </source>
</evidence>
<evidence type="ECO:0000256" key="3">
    <source>
        <dbReference type="PROSITE-ProRule" id="PRU00023"/>
    </source>
</evidence>
<dbReference type="Gramene" id="GBG88164">
    <property type="protein sequence ID" value="GBG88164"/>
    <property type="gene ID" value="CBR_g46652"/>
</dbReference>
<dbReference type="InterPro" id="IPR002110">
    <property type="entry name" value="Ankyrin_rpt"/>
</dbReference>
<dbReference type="GO" id="GO:0005634">
    <property type="term" value="C:nucleus"/>
    <property type="evidence" value="ECO:0007669"/>
    <property type="project" value="EnsemblPlants"/>
</dbReference>
<reference evidence="5 6" key="1">
    <citation type="journal article" date="2018" name="Cell">
        <title>The Chara Genome: Secondary Complexity and Implications for Plant Terrestrialization.</title>
        <authorList>
            <person name="Nishiyama T."/>
            <person name="Sakayama H."/>
            <person name="Vries J.D."/>
            <person name="Buschmann H."/>
            <person name="Saint-Marcoux D."/>
            <person name="Ullrich K.K."/>
            <person name="Haas F.B."/>
            <person name="Vanderstraeten L."/>
            <person name="Becker D."/>
            <person name="Lang D."/>
            <person name="Vosolsobe S."/>
            <person name="Rombauts S."/>
            <person name="Wilhelmsson P.K.I."/>
            <person name="Janitza P."/>
            <person name="Kern R."/>
            <person name="Heyl A."/>
            <person name="Rumpler F."/>
            <person name="Villalobos L.I.A.C."/>
            <person name="Clay J.M."/>
            <person name="Skokan R."/>
            <person name="Toyoda A."/>
            <person name="Suzuki Y."/>
            <person name="Kagoshima H."/>
            <person name="Schijlen E."/>
            <person name="Tajeshwar N."/>
            <person name="Catarino B."/>
            <person name="Hetherington A.J."/>
            <person name="Saltykova A."/>
            <person name="Bonnot C."/>
            <person name="Breuninger H."/>
            <person name="Symeonidi A."/>
            <person name="Radhakrishnan G.V."/>
            <person name="Van Nieuwerburgh F."/>
            <person name="Deforce D."/>
            <person name="Chang C."/>
            <person name="Karol K.G."/>
            <person name="Hedrich R."/>
            <person name="Ulvskov P."/>
            <person name="Glockner G."/>
            <person name="Delwiche C.F."/>
            <person name="Petrasek J."/>
            <person name="Van de Peer Y."/>
            <person name="Friml J."/>
            <person name="Beilby M."/>
            <person name="Dolan L."/>
            <person name="Kohara Y."/>
            <person name="Sugano S."/>
            <person name="Fujiyama A."/>
            <person name="Delaux P.-M."/>
            <person name="Quint M."/>
            <person name="TheiBen G."/>
            <person name="Hagemann M."/>
            <person name="Harholt J."/>
            <person name="Dunand C."/>
            <person name="Zachgo S."/>
            <person name="Langdale J."/>
            <person name="Maumus F."/>
            <person name="Straeten D.V.D."/>
            <person name="Gould S.B."/>
            <person name="Rensing S.A."/>
        </authorList>
    </citation>
    <scope>NUCLEOTIDE SEQUENCE [LARGE SCALE GENOMIC DNA]</scope>
    <source>
        <strain evidence="5 6">S276</strain>
    </source>
</reference>
<dbReference type="SUPFAM" id="SSF48403">
    <property type="entry name" value="Ankyrin repeat"/>
    <property type="match status" value="1"/>
</dbReference>
<keyword evidence="1" id="KW-0677">Repeat</keyword>
<dbReference type="PANTHER" id="PTHR24166">
    <property type="entry name" value="ROLLING PEBBLES, ISOFORM B"/>
    <property type="match status" value="1"/>
</dbReference>
<dbReference type="Proteomes" id="UP000265515">
    <property type="component" value="Unassembled WGS sequence"/>
</dbReference>
<dbReference type="SMART" id="SM00248">
    <property type="entry name" value="ANK"/>
    <property type="match status" value="3"/>
</dbReference>
<dbReference type="InterPro" id="IPR050889">
    <property type="entry name" value="Dendritic_Spine_Reg/Scaffold"/>
</dbReference>
<evidence type="ECO:0000313" key="5">
    <source>
        <dbReference type="EMBL" id="GBG88164.1"/>
    </source>
</evidence>
<dbReference type="Gene3D" id="1.25.40.20">
    <property type="entry name" value="Ankyrin repeat-containing domain"/>
    <property type="match status" value="1"/>
</dbReference>
<dbReference type="PROSITE" id="PS50297">
    <property type="entry name" value="ANK_REP_REGION"/>
    <property type="match status" value="2"/>
</dbReference>
<name>A0A388M0R2_CHABU</name>
<evidence type="ECO:0000259" key="4">
    <source>
        <dbReference type="Pfam" id="PF24626"/>
    </source>
</evidence>
<sequence>MIEQANKHRRPSQFAVGDLVWVKSKEFLPEENISQKLLPAYRGPWQILDVVGDVDGPSYVVEIPVHLHTYPVFHASKLLPCVNNDLFPSWRSMIPPDMDGKYDVDRIVAEDVYRSGHKAKGGHVECVRQLLIAAQTGPVAESWGLGRFVNVRDSSGCTPLHLAARAGHTATVRILLEYGALVSSSTSVTQGQGSLPLHCAARGGSVECVRELLAWGADRHHRDFHGYTPYFIALKSGHTACAALLDPSSAEPLVWPSPWKFMNRLDSDVKELLEASLAEAHAARFARRGFLKGAASRITIMLPSDETAKGPGVDVDLKRPDDLDEELLSSGFELTSAFQIFAF</sequence>
<dbReference type="PANTHER" id="PTHR24166:SF48">
    <property type="entry name" value="PROTEIN VAPYRIN"/>
    <property type="match status" value="1"/>
</dbReference>
<dbReference type="GO" id="GO:0016567">
    <property type="term" value="P:protein ubiquitination"/>
    <property type="evidence" value="ECO:0007669"/>
    <property type="project" value="EnsemblPlants"/>
</dbReference>
<dbReference type="Pfam" id="PF24626">
    <property type="entry name" value="SH3_Tf2-1"/>
    <property type="match status" value="1"/>
</dbReference>
<dbReference type="STRING" id="69332.A0A388M0R2"/>
<comment type="caution">
    <text evidence="5">The sequence shown here is derived from an EMBL/GenBank/DDBJ whole genome shotgun (WGS) entry which is preliminary data.</text>
</comment>
<feature type="domain" description="Tf2-1-like SH3-like" evidence="4">
    <location>
        <begin position="17"/>
        <end position="81"/>
    </location>
</feature>
<dbReference type="EMBL" id="BFEA01000653">
    <property type="protein sequence ID" value="GBG88164.1"/>
    <property type="molecule type" value="Genomic_DNA"/>
</dbReference>
<gene>
    <name evidence="5" type="ORF">CBR_g46652</name>
</gene>
<dbReference type="AlphaFoldDB" id="A0A388M0R2"/>
<evidence type="ECO:0000256" key="1">
    <source>
        <dbReference type="ARBA" id="ARBA00022737"/>
    </source>
</evidence>
<dbReference type="Pfam" id="PF12796">
    <property type="entry name" value="Ank_2"/>
    <property type="match status" value="2"/>
</dbReference>
<keyword evidence="2 3" id="KW-0040">ANK repeat</keyword>
<accession>A0A388M0R2</accession>
<organism evidence="5 6">
    <name type="scientific">Chara braunii</name>
    <name type="common">Braun's stonewort</name>
    <dbReference type="NCBI Taxonomy" id="69332"/>
    <lineage>
        <taxon>Eukaryota</taxon>
        <taxon>Viridiplantae</taxon>
        <taxon>Streptophyta</taxon>
        <taxon>Charophyceae</taxon>
        <taxon>Charales</taxon>
        <taxon>Characeae</taxon>
        <taxon>Chara</taxon>
    </lineage>
</organism>
<feature type="repeat" description="ANK" evidence="3">
    <location>
        <begin position="192"/>
        <end position="224"/>
    </location>
</feature>
<evidence type="ECO:0000256" key="2">
    <source>
        <dbReference type="ARBA" id="ARBA00023043"/>
    </source>
</evidence>
<dbReference type="PROSITE" id="PS50088">
    <property type="entry name" value="ANK_REPEAT"/>
    <property type="match status" value="2"/>
</dbReference>